<dbReference type="PANTHER" id="PTHR46973">
    <property type="entry name" value="GRAM DOMAIN-CONTAINING PROTEIN 2A"/>
    <property type="match status" value="1"/>
</dbReference>
<feature type="domain" description="GRAM" evidence="2">
    <location>
        <begin position="19"/>
        <end position="111"/>
    </location>
</feature>
<dbReference type="Gene3D" id="2.30.29.30">
    <property type="entry name" value="Pleckstrin-homology domain (PH domain)/Phosphotyrosine-binding domain (PTB)"/>
    <property type="match status" value="1"/>
</dbReference>
<dbReference type="GO" id="GO:2001256">
    <property type="term" value="P:regulation of store-operated calcium entry"/>
    <property type="evidence" value="ECO:0007669"/>
    <property type="project" value="TreeGrafter"/>
</dbReference>
<dbReference type="GO" id="GO:0005789">
    <property type="term" value="C:endoplasmic reticulum membrane"/>
    <property type="evidence" value="ECO:0007669"/>
    <property type="project" value="TreeGrafter"/>
</dbReference>
<dbReference type="InterPro" id="IPR042624">
    <property type="entry name" value="RAMD2A"/>
</dbReference>
<organism evidence="3 4">
    <name type="scientific">Pogonophryne albipinna</name>
    <dbReference type="NCBI Taxonomy" id="1090488"/>
    <lineage>
        <taxon>Eukaryota</taxon>
        <taxon>Metazoa</taxon>
        <taxon>Chordata</taxon>
        <taxon>Craniata</taxon>
        <taxon>Vertebrata</taxon>
        <taxon>Euteleostomi</taxon>
        <taxon>Actinopterygii</taxon>
        <taxon>Neopterygii</taxon>
        <taxon>Teleostei</taxon>
        <taxon>Neoteleostei</taxon>
        <taxon>Acanthomorphata</taxon>
        <taxon>Eupercaria</taxon>
        <taxon>Perciformes</taxon>
        <taxon>Notothenioidei</taxon>
        <taxon>Pogonophryne</taxon>
    </lineage>
</organism>
<dbReference type="AlphaFoldDB" id="A0AAD6BLU6"/>
<dbReference type="Proteomes" id="UP001219934">
    <property type="component" value="Unassembled WGS sequence"/>
</dbReference>
<evidence type="ECO:0000313" key="4">
    <source>
        <dbReference type="Proteomes" id="UP001219934"/>
    </source>
</evidence>
<keyword evidence="1" id="KW-0812">Transmembrane</keyword>
<dbReference type="GO" id="GO:0061817">
    <property type="term" value="P:endoplasmic reticulum-plasma membrane tethering"/>
    <property type="evidence" value="ECO:0007669"/>
    <property type="project" value="TreeGrafter"/>
</dbReference>
<dbReference type="Pfam" id="PF02893">
    <property type="entry name" value="GRAM"/>
    <property type="match status" value="1"/>
</dbReference>
<accession>A0AAD6BLU6</accession>
<dbReference type="GO" id="GO:0005546">
    <property type="term" value="F:phosphatidylinositol-4,5-bisphosphate binding"/>
    <property type="evidence" value="ECO:0007669"/>
    <property type="project" value="TreeGrafter"/>
</dbReference>
<dbReference type="InterPro" id="IPR004182">
    <property type="entry name" value="GRAM"/>
</dbReference>
<evidence type="ECO:0000256" key="1">
    <source>
        <dbReference type="SAM" id="Phobius"/>
    </source>
</evidence>
<reference evidence="3" key="1">
    <citation type="submission" date="2022-11" db="EMBL/GenBank/DDBJ databases">
        <title>Chromosome-level genome of Pogonophryne albipinna.</title>
        <authorList>
            <person name="Jo E."/>
        </authorList>
    </citation>
    <scope>NUCLEOTIDE SEQUENCE</scope>
    <source>
        <strain evidence="3">SGF0006</strain>
        <tissue evidence="3">Muscle</tissue>
    </source>
</reference>
<name>A0AAD6BLU6_9TELE</name>
<dbReference type="InterPro" id="IPR011993">
    <property type="entry name" value="PH-like_dom_sf"/>
</dbReference>
<keyword evidence="1" id="KW-0472">Membrane</keyword>
<proteinExistence type="predicted"/>
<dbReference type="GO" id="GO:0044232">
    <property type="term" value="C:organelle membrane contact site"/>
    <property type="evidence" value="ECO:0007669"/>
    <property type="project" value="TreeGrafter"/>
</dbReference>
<evidence type="ECO:0000259" key="2">
    <source>
        <dbReference type="Pfam" id="PF02893"/>
    </source>
</evidence>
<feature type="transmembrane region" description="Helical" evidence="1">
    <location>
        <begin position="219"/>
        <end position="239"/>
    </location>
</feature>
<dbReference type="EMBL" id="JAPTMU010000002">
    <property type="protein sequence ID" value="KAJ4947586.1"/>
    <property type="molecule type" value="Genomic_DNA"/>
</dbReference>
<keyword evidence="1" id="KW-1133">Transmembrane helix</keyword>
<comment type="caution">
    <text evidence="3">The sequence shown here is derived from an EMBL/GenBank/DDBJ whole genome shotgun (WGS) entry which is preliminary data.</text>
</comment>
<keyword evidence="4" id="KW-1185">Reference proteome</keyword>
<dbReference type="PANTHER" id="PTHR46973:SF1">
    <property type="entry name" value="GRAM DOMAIN-CONTAINING PROTEIN 2A"/>
    <property type="match status" value="1"/>
</dbReference>
<gene>
    <name evidence="3" type="ORF">JOQ06_009621</name>
</gene>
<sequence length="261" mass="29102">MTLPCPSAQTVSKYNSQYHKLFQCVPKDEILMKVYSCALLRDILLQGGSTSPETGCDIKVAIPVVSVRLVKKHKTAGLVPNGLAITTDTGQKYVFVSLLSRDSVYDVLRRICTHLQVNGKSLSLKQFMEEPILSLDEYPVPDEFPAVDEFPSVLKWRRKPSVVSVSSSLPDLLGNSTSSLSAADTPFKSEQPLEERALQTDRGLFSEPLAELGQMEYQLLKFFTLLIILLILSSCYLAFRVCSLEQQLSFLGNPNLPLRER</sequence>
<protein>
    <recommendedName>
        <fullName evidence="2">GRAM domain-containing protein</fullName>
    </recommendedName>
</protein>
<evidence type="ECO:0000313" key="3">
    <source>
        <dbReference type="EMBL" id="KAJ4947586.1"/>
    </source>
</evidence>